<dbReference type="InterPro" id="IPR004268">
    <property type="entry name" value="MurJ"/>
</dbReference>
<keyword evidence="5 10" id="KW-0573">Peptidoglycan synthesis</keyword>
<feature type="transmembrane region" description="Helical" evidence="10">
    <location>
        <begin position="127"/>
        <end position="145"/>
    </location>
</feature>
<reference evidence="12" key="2">
    <citation type="journal article" date="2021" name="PeerJ">
        <title>Extensive microbial diversity within the chicken gut microbiome revealed by metagenomics and culture.</title>
        <authorList>
            <person name="Gilroy R."/>
            <person name="Ravi A."/>
            <person name="Getino M."/>
            <person name="Pursley I."/>
            <person name="Horton D.L."/>
            <person name="Alikhan N.F."/>
            <person name="Baker D."/>
            <person name="Gharbi K."/>
            <person name="Hall N."/>
            <person name="Watson M."/>
            <person name="Adriaenssens E.M."/>
            <person name="Foster-Nyarko E."/>
            <person name="Jarju S."/>
            <person name="Secka A."/>
            <person name="Antonio M."/>
            <person name="Oren A."/>
            <person name="Chaudhuri R.R."/>
            <person name="La Ragione R."/>
            <person name="Hildebrand F."/>
            <person name="Pallen M.J."/>
        </authorList>
    </citation>
    <scope>NUCLEOTIDE SEQUENCE</scope>
    <source>
        <strain evidence="12">ChiGjej3B3-5194</strain>
    </source>
</reference>
<dbReference type="GO" id="GO:0009252">
    <property type="term" value="P:peptidoglycan biosynthetic process"/>
    <property type="evidence" value="ECO:0007669"/>
    <property type="project" value="UniProtKB-UniRule"/>
</dbReference>
<evidence type="ECO:0000256" key="11">
    <source>
        <dbReference type="PIRNR" id="PIRNR002869"/>
    </source>
</evidence>
<dbReference type="GO" id="GO:0071555">
    <property type="term" value="P:cell wall organization"/>
    <property type="evidence" value="ECO:0007669"/>
    <property type="project" value="UniProtKB-UniRule"/>
</dbReference>
<dbReference type="CDD" id="cd13123">
    <property type="entry name" value="MATE_MurJ_like"/>
    <property type="match status" value="1"/>
</dbReference>
<feature type="transmembrane region" description="Helical" evidence="10">
    <location>
        <begin position="462"/>
        <end position="482"/>
    </location>
</feature>
<dbReference type="GO" id="GO:0005886">
    <property type="term" value="C:plasma membrane"/>
    <property type="evidence" value="ECO:0007669"/>
    <property type="project" value="UniProtKB-SubCell"/>
</dbReference>
<evidence type="ECO:0000256" key="2">
    <source>
        <dbReference type="ARBA" id="ARBA00022475"/>
    </source>
</evidence>
<comment type="similarity">
    <text evidence="9 10 11">Belongs to the MurJ/MviN family.</text>
</comment>
<evidence type="ECO:0000256" key="6">
    <source>
        <dbReference type="ARBA" id="ARBA00022989"/>
    </source>
</evidence>
<evidence type="ECO:0000313" key="12">
    <source>
        <dbReference type="EMBL" id="HIS70461.1"/>
    </source>
</evidence>
<feature type="transmembrane region" description="Helical" evidence="10">
    <location>
        <begin position="376"/>
        <end position="393"/>
    </location>
</feature>
<gene>
    <name evidence="10 12" type="primary">murJ</name>
    <name evidence="12" type="ORF">IAD02_00525</name>
</gene>
<dbReference type="PANTHER" id="PTHR47019:SF1">
    <property type="entry name" value="LIPID II FLIPPASE MURJ"/>
    <property type="match status" value="1"/>
</dbReference>
<feature type="transmembrane region" description="Helical" evidence="10">
    <location>
        <begin position="224"/>
        <end position="248"/>
    </location>
</feature>
<dbReference type="PIRSF" id="PIRSF002869">
    <property type="entry name" value="MviN"/>
    <property type="match status" value="1"/>
</dbReference>
<dbReference type="HAMAP" id="MF_02078">
    <property type="entry name" value="MurJ_MviN"/>
    <property type="match status" value="1"/>
</dbReference>
<proteinExistence type="inferred from homology"/>
<dbReference type="AlphaFoldDB" id="A0A9D1FFH0"/>
<keyword evidence="10" id="KW-0997">Cell inner membrane</keyword>
<evidence type="ECO:0000256" key="1">
    <source>
        <dbReference type="ARBA" id="ARBA00004651"/>
    </source>
</evidence>
<reference evidence="12" key="1">
    <citation type="submission" date="2020-10" db="EMBL/GenBank/DDBJ databases">
        <authorList>
            <person name="Gilroy R."/>
        </authorList>
    </citation>
    <scope>NUCLEOTIDE SEQUENCE</scope>
    <source>
        <strain evidence="12">ChiGjej3B3-5194</strain>
    </source>
</reference>
<comment type="subcellular location">
    <subcellularLocation>
        <location evidence="10">Cell inner membrane</location>
        <topology evidence="10">Multi-pass membrane protein</topology>
    </subcellularLocation>
    <subcellularLocation>
        <location evidence="1">Cell membrane</location>
        <topology evidence="1">Multi-pass membrane protein</topology>
    </subcellularLocation>
</comment>
<keyword evidence="2 10" id="KW-1003">Cell membrane</keyword>
<evidence type="ECO:0000313" key="13">
    <source>
        <dbReference type="Proteomes" id="UP000886742"/>
    </source>
</evidence>
<feature type="transmembrane region" description="Helical" evidence="10">
    <location>
        <begin position="311"/>
        <end position="331"/>
    </location>
</feature>
<sequence>MKLGKHIFGVGVMTGISRVFGFLRDLLIAHVFGAGRLSDVFLAAFKLPNLFRDLLGEGALSSIFIPMYTGRNKDENFAKNVFSWLMVVLLFITLLFEIFMPLVVWILAPGFADDPGKMQLTVVISRIMFWYVIFICASAFLSAILNAFSRFLLVAFMPVLLNIMLIGALLLAAWFAPETILYIMAFTVVLSGIVQFAILWSRIRRHHFGLRLVRPRWTPAIKSMFKRLGISIIGNGFYQITIIVGTLVASFQNGAVSWLYYSDRIIQLPFALIGLAVGTVLMSSISNALAEKNMRSVYIQQNSSMRQSMMLIMPCVVGLFVLAEPIIRYLFEYGAWTPESTHAVAMAIMIQVLVLPAMMISQIYSKTLYASQDVRTPVKTSIVSLAVAALIYVSAFHFIGYLAIPVGIVVSGYLKNWLLRRACRRRELIRTDVRTRRAVLAFGALAVLMGAGLWFVPITSIWILFLAIGGFAIIYLPIAYLLDRKI</sequence>
<feature type="transmembrane region" description="Helical" evidence="10">
    <location>
        <begin position="180"/>
        <end position="203"/>
    </location>
</feature>
<feature type="transmembrane region" description="Helical" evidence="10">
    <location>
        <begin position="81"/>
        <end position="107"/>
    </location>
</feature>
<comment type="caution">
    <text evidence="12">The sequence shown here is derived from an EMBL/GenBank/DDBJ whole genome shotgun (WGS) entry which is preliminary data.</text>
</comment>
<dbReference type="EMBL" id="DVJI01000003">
    <property type="protein sequence ID" value="HIS70461.1"/>
    <property type="molecule type" value="Genomic_DNA"/>
</dbReference>
<dbReference type="PANTHER" id="PTHR47019">
    <property type="entry name" value="LIPID II FLIPPASE MURJ"/>
    <property type="match status" value="1"/>
</dbReference>
<feature type="transmembrane region" description="Helical" evidence="10">
    <location>
        <begin position="152"/>
        <end position="174"/>
    </location>
</feature>
<keyword evidence="6 10" id="KW-1133">Transmembrane helix</keyword>
<feature type="transmembrane region" description="Helical" evidence="10">
    <location>
        <begin position="343"/>
        <end position="364"/>
    </location>
</feature>
<comment type="function">
    <text evidence="8 10 11">Involved in peptidoglycan biosynthesis. Transports lipid-linked peptidoglycan precursors from the inner to the outer leaflet of the cytoplasmic membrane.</text>
</comment>
<evidence type="ECO:0000256" key="5">
    <source>
        <dbReference type="ARBA" id="ARBA00022984"/>
    </source>
</evidence>
<dbReference type="Proteomes" id="UP000886742">
    <property type="component" value="Unassembled WGS sequence"/>
</dbReference>
<dbReference type="PRINTS" id="PR01806">
    <property type="entry name" value="VIRFACTRMVIN"/>
</dbReference>
<dbReference type="GO" id="GO:0034204">
    <property type="term" value="P:lipid translocation"/>
    <property type="evidence" value="ECO:0007669"/>
    <property type="project" value="TreeGrafter"/>
</dbReference>
<evidence type="ECO:0000256" key="3">
    <source>
        <dbReference type="ARBA" id="ARBA00022692"/>
    </source>
</evidence>
<organism evidence="12 13">
    <name type="scientific">Candidatus Enterousia intestinigallinarum</name>
    <dbReference type="NCBI Taxonomy" id="2840790"/>
    <lineage>
        <taxon>Bacteria</taxon>
        <taxon>Pseudomonadati</taxon>
        <taxon>Pseudomonadota</taxon>
        <taxon>Alphaproteobacteria</taxon>
        <taxon>Candidatus Enterousia</taxon>
    </lineage>
</organism>
<dbReference type="GO" id="GO:0015648">
    <property type="term" value="F:lipid-linked peptidoglycan transporter activity"/>
    <property type="evidence" value="ECO:0007669"/>
    <property type="project" value="UniProtKB-UniRule"/>
</dbReference>
<dbReference type="GO" id="GO:0008360">
    <property type="term" value="P:regulation of cell shape"/>
    <property type="evidence" value="ECO:0007669"/>
    <property type="project" value="UniProtKB-UniRule"/>
</dbReference>
<evidence type="ECO:0000256" key="10">
    <source>
        <dbReference type="HAMAP-Rule" id="MF_02078"/>
    </source>
</evidence>
<evidence type="ECO:0000256" key="8">
    <source>
        <dbReference type="ARBA" id="ARBA00060041"/>
    </source>
</evidence>
<dbReference type="Pfam" id="PF03023">
    <property type="entry name" value="MurJ"/>
    <property type="match status" value="1"/>
</dbReference>
<feature type="transmembrane region" description="Helical" evidence="10">
    <location>
        <begin position="268"/>
        <end position="290"/>
    </location>
</feature>
<feature type="transmembrane region" description="Helical" evidence="10">
    <location>
        <begin position="438"/>
        <end position="456"/>
    </location>
</feature>
<name>A0A9D1FFH0_9PROT</name>
<accession>A0A9D1FFH0</accession>
<dbReference type="NCBIfam" id="TIGR01695">
    <property type="entry name" value="murJ_mviN"/>
    <property type="match status" value="1"/>
</dbReference>
<protein>
    <recommendedName>
        <fullName evidence="10">Probable lipid II flippase MurJ</fullName>
    </recommendedName>
</protein>
<evidence type="ECO:0000256" key="4">
    <source>
        <dbReference type="ARBA" id="ARBA00022960"/>
    </source>
</evidence>
<evidence type="ECO:0000256" key="9">
    <source>
        <dbReference type="ARBA" id="ARBA00061532"/>
    </source>
</evidence>
<keyword evidence="10 11" id="KW-0961">Cell wall biogenesis/degradation</keyword>
<feature type="transmembrane region" description="Helical" evidence="10">
    <location>
        <begin position="399"/>
        <end position="418"/>
    </location>
</feature>
<keyword evidence="4 10" id="KW-0133">Cell shape</keyword>
<keyword evidence="10 11" id="KW-0813">Transport</keyword>
<keyword evidence="3 10" id="KW-0812">Transmembrane</keyword>
<keyword evidence="7 10" id="KW-0472">Membrane</keyword>
<evidence type="ECO:0000256" key="7">
    <source>
        <dbReference type="ARBA" id="ARBA00023136"/>
    </source>
</evidence>
<dbReference type="InterPro" id="IPR051050">
    <property type="entry name" value="Lipid_II_flippase_MurJ/MviN"/>
</dbReference>
<comment type="pathway">
    <text evidence="10">Cell wall biogenesis; peptidoglycan biosynthesis.</text>
</comment>